<keyword evidence="1" id="KW-0812">Transmembrane</keyword>
<gene>
    <name evidence="2" type="ORF">FVP77_07910</name>
</gene>
<organism evidence="2 3">
    <name type="scientific">Microbacterium hatanonis</name>
    <dbReference type="NCBI Taxonomy" id="404366"/>
    <lineage>
        <taxon>Bacteria</taxon>
        <taxon>Bacillati</taxon>
        <taxon>Actinomycetota</taxon>
        <taxon>Actinomycetes</taxon>
        <taxon>Micrococcales</taxon>
        <taxon>Microbacteriaceae</taxon>
        <taxon>Microbacterium</taxon>
    </lineage>
</organism>
<dbReference type="AlphaFoldDB" id="A0A5C8I2T6"/>
<protein>
    <recommendedName>
        <fullName evidence="4">Anti-sigma factor</fullName>
    </recommendedName>
</protein>
<dbReference type="RefSeq" id="WP_147893982.1">
    <property type="nucleotide sequence ID" value="NZ_BAAANR010000001.1"/>
</dbReference>
<comment type="caution">
    <text evidence="2">The sequence shown here is derived from an EMBL/GenBank/DDBJ whole genome shotgun (WGS) entry which is preliminary data.</text>
</comment>
<proteinExistence type="predicted"/>
<dbReference type="EMBL" id="VRSV01000001">
    <property type="protein sequence ID" value="TXK13322.1"/>
    <property type="molecule type" value="Genomic_DNA"/>
</dbReference>
<dbReference type="Proteomes" id="UP000321034">
    <property type="component" value="Unassembled WGS sequence"/>
</dbReference>
<evidence type="ECO:0000313" key="3">
    <source>
        <dbReference type="Proteomes" id="UP000321034"/>
    </source>
</evidence>
<evidence type="ECO:0000313" key="2">
    <source>
        <dbReference type="EMBL" id="TXK13322.1"/>
    </source>
</evidence>
<sequence length="227" mass="23588">MHSPDDRAAELIAAAVAGELSPDEKRELDALRAQHPWIDGEIAELRRLTADFDGMTWQEVAPDDALRDRVAAIPDAVPIDLAPVRESRRTRWILPAVGAACLAVGLAVGVALPPAGSAPTGPPGTLGALETIDVRDEPSGAAIDADLVAHTWGTEAILDATGLDVGVTYAVVLLGSDGTEFSAGAMLGSDVPIHCSVNAAVLREDVVRLEIRDSRTGVVASADLPEV</sequence>
<keyword evidence="1" id="KW-0472">Membrane</keyword>
<keyword evidence="3" id="KW-1185">Reference proteome</keyword>
<evidence type="ECO:0008006" key="4">
    <source>
        <dbReference type="Google" id="ProtNLM"/>
    </source>
</evidence>
<keyword evidence="1" id="KW-1133">Transmembrane helix</keyword>
<feature type="transmembrane region" description="Helical" evidence="1">
    <location>
        <begin position="92"/>
        <end position="112"/>
    </location>
</feature>
<reference evidence="2 3" key="1">
    <citation type="submission" date="2019-08" db="EMBL/GenBank/DDBJ databases">
        <authorList>
            <person name="Dong K."/>
        </authorList>
    </citation>
    <scope>NUCLEOTIDE SEQUENCE [LARGE SCALE GENOMIC DNA]</scope>
    <source>
        <strain evidence="2 3">JCM14558</strain>
    </source>
</reference>
<evidence type="ECO:0000256" key="1">
    <source>
        <dbReference type="SAM" id="Phobius"/>
    </source>
</evidence>
<accession>A0A5C8I2T6</accession>
<dbReference type="OrthoDB" id="5242431at2"/>
<name>A0A5C8I2T6_9MICO</name>